<evidence type="ECO:0000256" key="2">
    <source>
        <dbReference type="ARBA" id="ARBA00022692"/>
    </source>
</evidence>
<evidence type="ECO:0000259" key="6">
    <source>
        <dbReference type="Pfam" id="PF08479"/>
    </source>
</evidence>
<dbReference type="InterPro" id="IPR051544">
    <property type="entry name" value="TPS_OM_transporter"/>
</dbReference>
<gene>
    <name evidence="8" type="ORF">FCV50_17330</name>
    <name evidence="7" type="ORF">FCV52_11575</name>
</gene>
<dbReference type="InterPro" id="IPR013686">
    <property type="entry name" value="Polypept-transport_assoc_ShlB"/>
</dbReference>
<feature type="domain" description="Haemolysin activator HlyB C-terminal" evidence="5">
    <location>
        <begin position="321"/>
        <end position="521"/>
    </location>
</feature>
<dbReference type="Gene3D" id="2.40.160.50">
    <property type="entry name" value="membrane protein fhac: a member of the omp85/tpsb transporter family"/>
    <property type="match status" value="1"/>
</dbReference>
<keyword evidence="4" id="KW-0732">Signal</keyword>
<dbReference type="Pfam" id="PF08479">
    <property type="entry name" value="POTRA_2"/>
    <property type="match status" value="1"/>
</dbReference>
<evidence type="ECO:0000313" key="9">
    <source>
        <dbReference type="Proteomes" id="UP000305234"/>
    </source>
</evidence>
<evidence type="ECO:0000313" key="8">
    <source>
        <dbReference type="EMBL" id="TKF28945.1"/>
    </source>
</evidence>
<dbReference type="Gene3D" id="3.10.20.310">
    <property type="entry name" value="membrane protein fhac"/>
    <property type="match status" value="1"/>
</dbReference>
<feature type="signal peptide" evidence="4">
    <location>
        <begin position="1"/>
        <end position="31"/>
    </location>
</feature>
<evidence type="ECO:0000259" key="5">
    <source>
        <dbReference type="Pfam" id="PF03865"/>
    </source>
</evidence>
<protein>
    <submittedName>
        <fullName evidence="7">ShlB/FhaC/HecB family hemolysin secretion/activation protein</fullName>
    </submittedName>
</protein>
<dbReference type="Proteomes" id="UP000307574">
    <property type="component" value="Unassembled WGS sequence"/>
</dbReference>
<evidence type="ECO:0000313" key="7">
    <source>
        <dbReference type="EMBL" id="TKF25561.1"/>
    </source>
</evidence>
<reference evidence="9 10" key="1">
    <citation type="submission" date="2019-04" db="EMBL/GenBank/DDBJ databases">
        <title>A reverse ecology approach based on a biological definition of microbial populations.</title>
        <authorList>
            <person name="Arevalo P."/>
            <person name="Vaninsberghe D."/>
            <person name="Elsherbini J."/>
            <person name="Gore J."/>
            <person name="Polz M."/>
        </authorList>
    </citation>
    <scope>NUCLEOTIDE SEQUENCE [LARGE SCALE GENOMIC DNA]</scope>
    <source>
        <strain evidence="7 9">10N.261.46.E4</strain>
        <strain evidence="8 10">10N.261.46.F4</strain>
    </source>
</reference>
<dbReference type="PANTHER" id="PTHR34597">
    <property type="entry name" value="SLR1661 PROTEIN"/>
    <property type="match status" value="1"/>
</dbReference>
<proteinExistence type="predicted"/>
<comment type="caution">
    <text evidence="7">The sequence shown here is derived from an EMBL/GenBank/DDBJ whole genome shotgun (WGS) entry which is preliminary data.</text>
</comment>
<sequence>MALYSIRVSMLRKKKSFFFVVGLLSTIQCHAAEPPLLVQPEPKNQTESSSNVDVEQMKGEVEVLSSEVIQSIHFSGGTSLELEQLAQDVQVLLNQPYSVELIGQAIEKITQRFHIAGYPLAFATVKQNDFRDGRLTITIVEGFVIRSELEIPNDTVKHKVRSILQPLLNENPATQASLERAILLINRIPGYQFDITLPRPKTISGATSIRIVTRDKTVFKPFIGYSMQQDSERNFSLGLRSNINRMSINRLTLIGLLPRDNNSDEGYYSMRLEHDIFHNGTLGRLSASYYTDNEESILDIGGVKLAVDNTFERHSLDYVISYPITLNQTTDFSVSLGVLYEKEERNYDVSFNGTSLGNLDDHLDYVIGQISIDVIKRFDNFNFSAGLGVNQSISSAFRYRSDLETENIYNSDFTFYDLNLSTSYEFIKDYVVSLRANGMFADERIVPSQRLNYGGLNYGRGYPENTIEGDRGYGTEVKLLQRNKHGNYFFNPYITYDFAYTERELSTARTDRISSAALGVEIGFEANLYVAIDYAKPLKEREYNNDYVYNLNINWQF</sequence>
<dbReference type="GO" id="GO:0008320">
    <property type="term" value="F:protein transmembrane transporter activity"/>
    <property type="evidence" value="ECO:0007669"/>
    <property type="project" value="TreeGrafter"/>
</dbReference>
<keyword evidence="2" id="KW-0812">Transmembrane</keyword>
<organism evidence="7 9">
    <name type="scientific">Vibrio kanaloae</name>
    <dbReference type="NCBI Taxonomy" id="170673"/>
    <lineage>
        <taxon>Bacteria</taxon>
        <taxon>Pseudomonadati</taxon>
        <taxon>Pseudomonadota</taxon>
        <taxon>Gammaproteobacteria</taxon>
        <taxon>Vibrionales</taxon>
        <taxon>Vibrionaceae</taxon>
        <taxon>Vibrio</taxon>
    </lineage>
</organism>
<dbReference type="InterPro" id="IPR005565">
    <property type="entry name" value="Hemolysn_activator_HlyB_C"/>
</dbReference>
<evidence type="ECO:0000256" key="1">
    <source>
        <dbReference type="ARBA" id="ARBA00022452"/>
    </source>
</evidence>
<accession>A0A4U1YZM3</accession>
<dbReference type="AlphaFoldDB" id="A0A4U1YZM3"/>
<dbReference type="Proteomes" id="UP000305234">
    <property type="component" value="Unassembled WGS sequence"/>
</dbReference>
<dbReference type="PANTHER" id="PTHR34597:SF6">
    <property type="entry name" value="BLR6126 PROTEIN"/>
    <property type="match status" value="1"/>
</dbReference>
<dbReference type="Pfam" id="PF03865">
    <property type="entry name" value="ShlB"/>
    <property type="match status" value="1"/>
</dbReference>
<evidence type="ECO:0000313" key="10">
    <source>
        <dbReference type="Proteomes" id="UP000307574"/>
    </source>
</evidence>
<name>A0A4U1YZM3_9VIBR</name>
<dbReference type="GO" id="GO:0046819">
    <property type="term" value="P:protein secretion by the type V secretion system"/>
    <property type="evidence" value="ECO:0007669"/>
    <property type="project" value="TreeGrafter"/>
</dbReference>
<keyword evidence="3" id="KW-0998">Cell outer membrane</keyword>
<keyword evidence="1" id="KW-1134">Transmembrane beta strand</keyword>
<dbReference type="EMBL" id="SYUV01000062">
    <property type="protein sequence ID" value="TKF28945.1"/>
    <property type="molecule type" value="Genomic_DNA"/>
</dbReference>
<evidence type="ECO:0000256" key="4">
    <source>
        <dbReference type="SAM" id="SignalP"/>
    </source>
</evidence>
<keyword evidence="1" id="KW-0472">Membrane</keyword>
<dbReference type="GO" id="GO:0098046">
    <property type="term" value="C:type V protein secretion system complex"/>
    <property type="evidence" value="ECO:0007669"/>
    <property type="project" value="TreeGrafter"/>
</dbReference>
<dbReference type="EMBL" id="SYUW01000029">
    <property type="protein sequence ID" value="TKF25561.1"/>
    <property type="molecule type" value="Genomic_DNA"/>
</dbReference>
<evidence type="ECO:0000256" key="3">
    <source>
        <dbReference type="ARBA" id="ARBA00023237"/>
    </source>
</evidence>
<dbReference type="RefSeq" id="WP_136980931.1">
    <property type="nucleotide sequence ID" value="NZ_JBFRJO010000005.1"/>
</dbReference>
<feature type="chain" id="PRO_5036124273" evidence="4">
    <location>
        <begin position="32"/>
        <end position="557"/>
    </location>
</feature>
<feature type="domain" description="Polypeptide-transport-associated ShlB-type" evidence="6">
    <location>
        <begin position="69"/>
        <end position="142"/>
    </location>
</feature>